<evidence type="ECO:0000313" key="4">
    <source>
        <dbReference type="Proteomes" id="UP000002195"/>
    </source>
</evidence>
<dbReference type="SMR" id="Q54YB5"/>
<feature type="compositionally biased region" description="Basic and acidic residues" evidence="2">
    <location>
        <begin position="1"/>
        <end position="10"/>
    </location>
</feature>
<keyword evidence="4" id="KW-1185">Reference proteome</keyword>
<keyword evidence="1" id="KW-0802">TPR repeat</keyword>
<feature type="region of interest" description="Disordered" evidence="2">
    <location>
        <begin position="1"/>
        <end position="23"/>
    </location>
</feature>
<dbReference type="GeneID" id="8621494"/>
<dbReference type="AlphaFoldDB" id="Q54YB5"/>
<gene>
    <name evidence="3" type="primary">TFIIIC3</name>
    <name evidence="3" type="ORF">DDB_G0278321</name>
</gene>
<dbReference type="FunFam" id="1.25.40.10:FF:003659">
    <property type="entry name" value="Transcription factor IIIC-gamma subunit"/>
    <property type="match status" value="1"/>
</dbReference>
<dbReference type="InterPro" id="IPR019734">
    <property type="entry name" value="TPR_rpt"/>
</dbReference>
<dbReference type="OMA" id="SSPNMKF"/>
<reference evidence="3 4" key="1">
    <citation type="journal article" date="2005" name="Nature">
        <title>The genome of the social amoeba Dictyostelium discoideum.</title>
        <authorList>
            <consortium name="The Dictyostelium discoideum Sequencing Consortium"/>
            <person name="Eichinger L."/>
            <person name="Pachebat J.A."/>
            <person name="Glockner G."/>
            <person name="Rajandream M.A."/>
            <person name="Sucgang R."/>
            <person name="Berriman M."/>
            <person name="Song J."/>
            <person name="Olsen R."/>
            <person name="Szafranski K."/>
            <person name="Xu Q."/>
            <person name="Tunggal B."/>
            <person name="Kummerfeld S."/>
            <person name="Madera M."/>
            <person name="Konfortov B.A."/>
            <person name="Rivero F."/>
            <person name="Bankier A.T."/>
            <person name="Lehmann R."/>
            <person name="Hamlin N."/>
            <person name="Davies R."/>
            <person name="Gaudet P."/>
            <person name="Fey P."/>
            <person name="Pilcher K."/>
            <person name="Chen G."/>
            <person name="Saunders D."/>
            <person name="Sodergren E."/>
            <person name="Davis P."/>
            <person name="Kerhornou A."/>
            <person name="Nie X."/>
            <person name="Hall N."/>
            <person name="Anjard C."/>
            <person name="Hemphill L."/>
            <person name="Bason N."/>
            <person name="Farbrother P."/>
            <person name="Desany B."/>
            <person name="Just E."/>
            <person name="Morio T."/>
            <person name="Rost R."/>
            <person name="Churcher C."/>
            <person name="Cooper J."/>
            <person name="Haydock S."/>
            <person name="van Driessche N."/>
            <person name="Cronin A."/>
            <person name="Goodhead I."/>
            <person name="Muzny D."/>
            <person name="Mourier T."/>
            <person name="Pain A."/>
            <person name="Lu M."/>
            <person name="Harper D."/>
            <person name="Lindsay R."/>
            <person name="Hauser H."/>
            <person name="James K."/>
            <person name="Quiles M."/>
            <person name="Madan Babu M."/>
            <person name="Saito T."/>
            <person name="Buchrieser C."/>
            <person name="Wardroper A."/>
            <person name="Felder M."/>
            <person name="Thangavelu M."/>
            <person name="Johnson D."/>
            <person name="Knights A."/>
            <person name="Loulseged H."/>
            <person name="Mungall K."/>
            <person name="Oliver K."/>
            <person name="Price C."/>
            <person name="Quail M.A."/>
            <person name="Urushihara H."/>
            <person name="Hernandez J."/>
            <person name="Rabbinowitsch E."/>
            <person name="Steffen D."/>
            <person name="Sanders M."/>
            <person name="Ma J."/>
            <person name="Kohara Y."/>
            <person name="Sharp S."/>
            <person name="Simmonds M."/>
            <person name="Spiegler S."/>
            <person name="Tivey A."/>
            <person name="Sugano S."/>
            <person name="White B."/>
            <person name="Walker D."/>
            <person name="Woodward J."/>
            <person name="Winckler T."/>
            <person name="Tanaka Y."/>
            <person name="Shaulsky G."/>
            <person name="Schleicher M."/>
            <person name="Weinstock G."/>
            <person name="Rosenthal A."/>
            <person name="Cox E.C."/>
            <person name="Chisholm R.L."/>
            <person name="Gibbs R."/>
            <person name="Loomis W.F."/>
            <person name="Platzer M."/>
            <person name="Kay R.R."/>
            <person name="Williams J."/>
            <person name="Dear P.H."/>
            <person name="Noegel A.A."/>
            <person name="Barrell B."/>
            <person name="Kuspa A."/>
        </authorList>
    </citation>
    <scope>NUCLEOTIDE SEQUENCE [LARGE SCALE GENOMIC DNA]</scope>
    <source>
        <strain evidence="3 4">AX4</strain>
    </source>
</reference>
<dbReference type="Reactome" id="R-DDI-76066">
    <property type="pathway name" value="RNA Polymerase III Transcription Initiation From Type 2 Promoter"/>
</dbReference>
<feature type="compositionally biased region" description="Basic and acidic residues" evidence="2">
    <location>
        <begin position="159"/>
        <end position="172"/>
    </location>
</feature>
<dbReference type="Gene3D" id="1.25.40.10">
    <property type="entry name" value="Tetratricopeptide repeat domain"/>
    <property type="match status" value="3"/>
</dbReference>
<dbReference type="Proteomes" id="UP000002195">
    <property type="component" value="Unassembled WGS sequence"/>
</dbReference>
<dbReference type="KEGG" id="ddi:DDB_G0278321"/>
<organism evidence="3 4">
    <name type="scientific">Dictyostelium discoideum</name>
    <name type="common">Social amoeba</name>
    <dbReference type="NCBI Taxonomy" id="44689"/>
    <lineage>
        <taxon>Eukaryota</taxon>
        <taxon>Amoebozoa</taxon>
        <taxon>Evosea</taxon>
        <taxon>Eumycetozoa</taxon>
        <taxon>Dictyostelia</taxon>
        <taxon>Dictyosteliales</taxon>
        <taxon>Dictyosteliaceae</taxon>
        <taxon>Dictyostelium</taxon>
    </lineage>
</organism>
<proteinExistence type="predicted"/>
<dbReference type="FunFam" id="1.25.40.10:FF:000923">
    <property type="entry name" value="Transcription factor IIIC-gamma subunit"/>
    <property type="match status" value="1"/>
</dbReference>
<dbReference type="SMART" id="SM00028">
    <property type="entry name" value="TPR"/>
    <property type="match status" value="6"/>
</dbReference>
<dbReference type="eggNOG" id="KOG2076">
    <property type="taxonomic scope" value="Eukaryota"/>
</dbReference>
<feature type="compositionally biased region" description="Basic residues" evidence="2">
    <location>
        <begin position="210"/>
        <end position="219"/>
    </location>
</feature>
<feature type="repeat" description="TPR" evidence="1">
    <location>
        <begin position="920"/>
        <end position="953"/>
    </location>
</feature>
<accession>Q54YB5</accession>
<dbReference type="InterPro" id="IPR039340">
    <property type="entry name" value="Tfc4/TFIIIC-102/Sfc4"/>
</dbReference>
<evidence type="ECO:0000313" key="3">
    <source>
        <dbReference type="EMBL" id="EAL68333.1"/>
    </source>
</evidence>
<feature type="compositionally biased region" description="Polar residues" evidence="2">
    <location>
        <begin position="45"/>
        <end position="56"/>
    </location>
</feature>
<dbReference type="dictyBase" id="DDB_G0278321">
    <property type="gene designation" value="gtf3C3"/>
</dbReference>
<feature type="repeat" description="TPR" evidence="1">
    <location>
        <begin position="519"/>
        <end position="552"/>
    </location>
</feature>
<evidence type="ECO:0000256" key="2">
    <source>
        <dbReference type="SAM" id="MobiDB-lite"/>
    </source>
</evidence>
<evidence type="ECO:0000256" key="1">
    <source>
        <dbReference type="PROSITE-ProRule" id="PRU00339"/>
    </source>
</evidence>
<dbReference type="PANTHER" id="PTHR23082:SF0">
    <property type="entry name" value="GENERAL TRANSCRIPTION FACTOR 3C POLYPEPTIDE 3"/>
    <property type="match status" value="1"/>
</dbReference>
<dbReference type="PROSITE" id="PS50005">
    <property type="entry name" value="TPR"/>
    <property type="match status" value="2"/>
</dbReference>
<dbReference type="EMBL" id="AAFI02000023">
    <property type="protein sequence ID" value="EAL68333.1"/>
    <property type="molecule type" value="Genomic_DNA"/>
</dbReference>
<dbReference type="InParanoid" id="Q54YB5"/>
<sequence length="997" mass="113952">MTTEKSKDLKGLLNENDDDDEMPFNIEEIGIKIHDILVNIPPPSKETSSLNFQENLSEVEESSDSEDDKEESDDDEEDDDEEDDDDDEGGISKEEILRQSKNIAFPEQKAKKRPATPKIVSVLSQKKVVDKADKFDMDTFKTTISGSTSKKKKSLLPTEQDKEEERKRRERDSDDDGNADDDDDDNDKMNIDSNNNNKTTTTTTTTTNKIPKKKKKKRFYSQQEIRIPKEVRKLLVGGNEQYTKGNFDLAFSTYAEVVRMLPRLSIPYNILGKIKESQGEMEAALGFYVYGAQMQGSNGDWSSIGVRAKEAGQMETALYCFSRACRNDETDLDSFWEKSLILIQKGFYKRALKILTKLSKYTNGSPQVLQELARVYSHLSQYHDASAMISEVVDEQLLSNKSLDDVSLDSVNLMMELKNKTRNYQDTITIFNKITAKYGNDSEVPFDLVFNACQAYYSLGTDFGNERGSKLLHLRLLPLDPSEYGDLFTSLADELFALGKYQDALVVYLHLKDTDFDIPSNWVKIADIHRSTKNYEVAIEYFSKANERVPGNVHTTLAMSEIYKEMGDDEKALQILNQSSTISNRNDQSEKELFESTLNELNSKRNAYLNSIKNNSSTAAAAAAAAGGATNTTSTSGAKESNPVGLDVTKEDVKLFYRHAQAFLNLSKYSQYLGIATALLHGSTDRYIYRRKVGVGKFKKRKRVKRSKNPYSIEMYKHQSEHPYAELLDEEDYFNLLLDSSKIFVHLNRQQEASQYLRYALRNIHFENGLFSHQLKFLTVAVAFNDKNYYLAYKHVKYVCSKKPYSNRVWNLFNKIIVNYGNRSTVQNRFLTKINEKYSDSIPVLIMLGNQNKQTDNARGALFEYIKAYRLCPDDPLINLLISVLILSQVMGRKQANRHRIAITSYSFLYKYYNLRGKSQESLYNLGRGYHQLGIYNMAINYYDMVLNYEDEIDEETGEINKNDSLKCEAAFNLSLIYKSKGNTSLANEILKKYIVV</sequence>
<dbReference type="GO" id="GO:0006383">
    <property type="term" value="P:transcription by RNA polymerase III"/>
    <property type="evidence" value="ECO:0000318"/>
    <property type="project" value="GO_Central"/>
</dbReference>
<feature type="compositionally biased region" description="Acidic residues" evidence="2">
    <location>
        <begin position="173"/>
        <end position="186"/>
    </location>
</feature>
<dbReference type="Pfam" id="PF13181">
    <property type="entry name" value="TPR_8"/>
    <property type="match status" value="1"/>
</dbReference>
<protein>
    <submittedName>
        <fullName evidence="3">Transcription factor IIIC-gamma subunit</fullName>
    </submittedName>
</protein>
<name>Q54YB5_DICDI</name>
<dbReference type="GO" id="GO:0000127">
    <property type="term" value="C:transcription factor TFIIIC complex"/>
    <property type="evidence" value="ECO:0000250"/>
    <property type="project" value="dictyBase"/>
</dbReference>
<dbReference type="Reactome" id="R-DDI-76061">
    <property type="pathway name" value="RNA Polymerase III Transcription Initiation From Type 1 Promoter"/>
</dbReference>
<comment type="caution">
    <text evidence="3">The sequence shown here is derived from an EMBL/GenBank/DDBJ whole genome shotgun (WGS) entry which is preliminary data.</text>
</comment>
<dbReference type="FunCoup" id="Q54YB5">
    <property type="interactions" value="549"/>
</dbReference>
<dbReference type="SUPFAM" id="SSF48452">
    <property type="entry name" value="TPR-like"/>
    <property type="match status" value="3"/>
</dbReference>
<feature type="compositionally biased region" description="Acidic residues" evidence="2">
    <location>
        <begin position="57"/>
        <end position="89"/>
    </location>
</feature>
<dbReference type="InterPro" id="IPR011990">
    <property type="entry name" value="TPR-like_helical_dom_sf"/>
</dbReference>
<dbReference type="VEuPathDB" id="AmoebaDB:DDB_G0278321"/>
<dbReference type="Pfam" id="PF13176">
    <property type="entry name" value="TPR_7"/>
    <property type="match status" value="1"/>
</dbReference>
<feature type="compositionally biased region" description="Basic and acidic residues" evidence="2">
    <location>
        <begin position="127"/>
        <end position="139"/>
    </location>
</feature>
<dbReference type="PaxDb" id="44689-DDB0231090"/>
<dbReference type="PhylomeDB" id="Q54YB5"/>
<dbReference type="HOGENOM" id="CLU_002391_1_0_1"/>
<feature type="compositionally biased region" description="Low complexity" evidence="2">
    <location>
        <begin position="191"/>
        <end position="209"/>
    </location>
</feature>
<feature type="region of interest" description="Disordered" evidence="2">
    <location>
        <begin position="39"/>
        <end position="221"/>
    </location>
</feature>
<dbReference type="STRING" id="44689.Q54YB5"/>
<dbReference type="RefSeq" id="XP_642287.1">
    <property type="nucleotide sequence ID" value="XM_637195.1"/>
</dbReference>
<dbReference type="PANTHER" id="PTHR23082">
    <property type="entry name" value="TRANSCRIPTION INITIATION FACTOR IIIC TFIIIC , POLYPEPTIDE 3-RELATED"/>
    <property type="match status" value="1"/>
</dbReference>